<dbReference type="PROSITE" id="PS51186">
    <property type="entry name" value="GNAT"/>
    <property type="match status" value="1"/>
</dbReference>
<dbReference type="EMBL" id="JACJID010000008">
    <property type="protein sequence ID" value="MBA8931179.1"/>
    <property type="molecule type" value="Genomic_DNA"/>
</dbReference>
<organism evidence="2 3">
    <name type="scientific">Kutzneria viridogrisea</name>
    <dbReference type="NCBI Taxonomy" id="47990"/>
    <lineage>
        <taxon>Bacteria</taxon>
        <taxon>Bacillati</taxon>
        <taxon>Actinomycetota</taxon>
        <taxon>Actinomycetes</taxon>
        <taxon>Pseudonocardiales</taxon>
        <taxon>Pseudonocardiaceae</taxon>
        <taxon>Kutzneria</taxon>
    </lineage>
</organism>
<evidence type="ECO:0000259" key="1">
    <source>
        <dbReference type="PROSITE" id="PS51186"/>
    </source>
</evidence>
<comment type="caution">
    <text evidence="2">The sequence shown here is derived from an EMBL/GenBank/DDBJ whole genome shotgun (WGS) entry which is preliminary data.</text>
</comment>
<dbReference type="InterPro" id="IPR016181">
    <property type="entry name" value="Acyl_CoA_acyltransferase"/>
</dbReference>
<proteinExistence type="predicted"/>
<protein>
    <submittedName>
        <fullName evidence="2">RimJ/RimL family protein N-acetyltransferase</fullName>
    </submittedName>
</protein>
<name>A0ABR6BX70_9PSEU</name>
<dbReference type="Pfam" id="PF13302">
    <property type="entry name" value="Acetyltransf_3"/>
    <property type="match status" value="1"/>
</dbReference>
<dbReference type="Proteomes" id="UP000517916">
    <property type="component" value="Unassembled WGS sequence"/>
</dbReference>
<dbReference type="PANTHER" id="PTHR43441:SF2">
    <property type="entry name" value="FAMILY ACETYLTRANSFERASE, PUTATIVE (AFU_ORTHOLOGUE AFUA_7G00850)-RELATED"/>
    <property type="match status" value="1"/>
</dbReference>
<dbReference type="PANTHER" id="PTHR43441">
    <property type="entry name" value="RIBOSOMAL-PROTEIN-SERINE ACETYLTRANSFERASE"/>
    <property type="match status" value="1"/>
</dbReference>
<evidence type="ECO:0000313" key="3">
    <source>
        <dbReference type="Proteomes" id="UP000517916"/>
    </source>
</evidence>
<sequence>MQPRVRLEPVNDHLVERLLALAVAEAEPEDVMPAVPAGPGWPPLRHEAFRAFHRKHFDGLGGVHRTQMYAVLSEDSVVGMIRMSRLDEPGVVETGMWLGRGSRGRGLGAAALAALLAEAKRAGVRRVVARTTADNAAALGALSGLGARLRAEGGAVHAEFELRAAG</sequence>
<dbReference type="SUPFAM" id="SSF55729">
    <property type="entry name" value="Acyl-CoA N-acyltransferases (Nat)"/>
    <property type="match status" value="1"/>
</dbReference>
<dbReference type="InterPro" id="IPR000182">
    <property type="entry name" value="GNAT_dom"/>
</dbReference>
<reference evidence="2 3" key="1">
    <citation type="submission" date="2020-08" db="EMBL/GenBank/DDBJ databases">
        <title>Genomic Encyclopedia of Archaeal and Bacterial Type Strains, Phase II (KMG-II): from individual species to whole genera.</title>
        <authorList>
            <person name="Goeker M."/>
        </authorList>
    </citation>
    <scope>NUCLEOTIDE SEQUENCE [LARGE SCALE GENOMIC DNA]</scope>
    <source>
        <strain evidence="2 3">DSM 43850</strain>
    </source>
</reference>
<accession>A0ABR6BX70</accession>
<keyword evidence="3" id="KW-1185">Reference proteome</keyword>
<gene>
    <name evidence="2" type="ORF">BC739_008426</name>
</gene>
<evidence type="ECO:0000313" key="2">
    <source>
        <dbReference type="EMBL" id="MBA8931179.1"/>
    </source>
</evidence>
<dbReference type="RefSeq" id="WP_182840254.1">
    <property type="nucleotide sequence ID" value="NZ_BAAABQ010000097.1"/>
</dbReference>
<feature type="domain" description="N-acetyltransferase" evidence="1">
    <location>
        <begin position="21"/>
        <end position="166"/>
    </location>
</feature>
<dbReference type="InterPro" id="IPR051908">
    <property type="entry name" value="Ribosomal_N-acetyltransferase"/>
</dbReference>
<dbReference type="Gene3D" id="3.40.630.30">
    <property type="match status" value="1"/>
</dbReference>